<keyword evidence="2" id="KW-0472">Membrane</keyword>
<dbReference type="EMBL" id="JBAMMX010000011">
    <property type="protein sequence ID" value="KAK6930741.1"/>
    <property type="molecule type" value="Genomic_DNA"/>
</dbReference>
<comment type="caution">
    <text evidence="4">The sequence shown here is derived from an EMBL/GenBank/DDBJ whole genome shotgun (WGS) entry which is preliminary data.</text>
</comment>
<gene>
    <name evidence="4" type="ORF">RJ641_002534</name>
</gene>
<accession>A0AAN8VIW1</accession>
<feature type="compositionally biased region" description="Polar residues" evidence="1">
    <location>
        <begin position="23"/>
        <end position="36"/>
    </location>
</feature>
<feature type="region of interest" description="Disordered" evidence="1">
    <location>
        <begin position="1"/>
        <end position="36"/>
    </location>
</feature>
<dbReference type="PANTHER" id="PTHR46444">
    <property type="entry name" value="DCD (DEVELOPMENT AND CELL DEATH) DOMAIN PROTEIN-RELATED"/>
    <property type="match status" value="1"/>
</dbReference>
<dbReference type="Pfam" id="PF10539">
    <property type="entry name" value="Dev_Cell_Death"/>
    <property type="match status" value="1"/>
</dbReference>
<evidence type="ECO:0000256" key="1">
    <source>
        <dbReference type="SAM" id="MobiDB-lite"/>
    </source>
</evidence>
<dbReference type="Proteomes" id="UP001370490">
    <property type="component" value="Unassembled WGS sequence"/>
</dbReference>
<dbReference type="PROSITE" id="PS51222">
    <property type="entry name" value="DCD"/>
    <property type="match status" value="1"/>
</dbReference>
<dbReference type="PANTHER" id="PTHR46444:SF19">
    <property type="entry name" value="OS02G0745600 PROTEIN"/>
    <property type="match status" value="1"/>
</dbReference>
<reference evidence="4 5" key="1">
    <citation type="submission" date="2023-12" db="EMBL/GenBank/DDBJ databases">
        <title>A high-quality genome assembly for Dillenia turbinata (Dilleniales).</title>
        <authorList>
            <person name="Chanderbali A."/>
        </authorList>
    </citation>
    <scope>NUCLEOTIDE SEQUENCE [LARGE SCALE GENOMIC DNA]</scope>
    <source>
        <strain evidence="4">LSX21</strain>
        <tissue evidence="4">Leaf</tissue>
    </source>
</reference>
<protein>
    <submittedName>
        <fullName evidence="4">Development/cell death domain</fullName>
    </submittedName>
</protein>
<evidence type="ECO:0000256" key="2">
    <source>
        <dbReference type="SAM" id="Phobius"/>
    </source>
</evidence>
<dbReference type="AlphaFoldDB" id="A0AAN8VIW1"/>
<evidence type="ECO:0000313" key="5">
    <source>
        <dbReference type="Proteomes" id="UP001370490"/>
    </source>
</evidence>
<feature type="transmembrane region" description="Helical" evidence="2">
    <location>
        <begin position="354"/>
        <end position="375"/>
    </location>
</feature>
<proteinExistence type="predicted"/>
<sequence>MSIKDCPNSSKKSMKRKNKSSKGNETSTSNDDLASMLTSSLMPTTLRTTKHEDGRKKDKRNLKESAGFIFMCNGNTKPECYQNRVFGLPWGKLEDVQKIKPGFKLFLFDFDLKLLYGIYKATSRGKLDLEPNAFGRRFPSQVEALTELFRPINVPLPVSASSALPNVAPVRLLQPAVLKEQFQPPARVPPPRDPYISRVNSAHAASFQSTQSVQVVPPFYNHHGPAAAYIQHQDRVELQHAVHSATHLRQGGHLYWADGYPVYLPERGNRKGEPESQCGELTGSGLVQFVADTYGEFAHPDPDSDMMPATGIDGKARLRLRQRIGDGGNAVGGSRKGDGDGGGRVESDVFFFDVVFFVNVDFIFFLEVVLMMMLFW</sequence>
<organism evidence="4 5">
    <name type="scientific">Dillenia turbinata</name>
    <dbReference type="NCBI Taxonomy" id="194707"/>
    <lineage>
        <taxon>Eukaryota</taxon>
        <taxon>Viridiplantae</taxon>
        <taxon>Streptophyta</taxon>
        <taxon>Embryophyta</taxon>
        <taxon>Tracheophyta</taxon>
        <taxon>Spermatophyta</taxon>
        <taxon>Magnoliopsida</taxon>
        <taxon>eudicotyledons</taxon>
        <taxon>Gunneridae</taxon>
        <taxon>Pentapetalae</taxon>
        <taxon>Dilleniales</taxon>
        <taxon>Dilleniaceae</taxon>
        <taxon>Dillenia</taxon>
    </lineage>
</organism>
<evidence type="ECO:0000313" key="4">
    <source>
        <dbReference type="EMBL" id="KAK6930741.1"/>
    </source>
</evidence>
<feature type="domain" description="DCD" evidence="3">
    <location>
        <begin position="63"/>
        <end position="191"/>
    </location>
</feature>
<keyword evidence="2" id="KW-0812">Transmembrane</keyword>
<keyword evidence="5" id="KW-1185">Reference proteome</keyword>
<dbReference type="SMART" id="SM00767">
    <property type="entry name" value="DCD"/>
    <property type="match status" value="1"/>
</dbReference>
<dbReference type="InterPro" id="IPR013989">
    <property type="entry name" value="Dev_and_cell_death_domain"/>
</dbReference>
<keyword evidence="2" id="KW-1133">Transmembrane helix</keyword>
<name>A0AAN8VIW1_9MAGN</name>
<evidence type="ECO:0000259" key="3">
    <source>
        <dbReference type="PROSITE" id="PS51222"/>
    </source>
</evidence>